<evidence type="ECO:0000313" key="1">
    <source>
        <dbReference type="EMBL" id="SVD41551.1"/>
    </source>
</evidence>
<name>A0A382V6M5_9ZZZZ</name>
<accession>A0A382V6M5</accession>
<protein>
    <submittedName>
        <fullName evidence="1">Uncharacterized protein</fullName>
    </submittedName>
</protein>
<dbReference type="AlphaFoldDB" id="A0A382V6M5"/>
<gene>
    <name evidence="1" type="ORF">METZ01_LOCUS394405</name>
</gene>
<reference evidence="1" key="1">
    <citation type="submission" date="2018-05" db="EMBL/GenBank/DDBJ databases">
        <authorList>
            <person name="Lanie J.A."/>
            <person name="Ng W.-L."/>
            <person name="Kazmierczak K.M."/>
            <person name="Andrzejewski T.M."/>
            <person name="Davidsen T.M."/>
            <person name="Wayne K.J."/>
            <person name="Tettelin H."/>
            <person name="Glass J.I."/>
            <person name="Rusch D."/>
            <person name="Podicherti R."/>
            <person name="Tsui H.-C.T."/>
            <person name="Winkler M.E."/>
        </authorList>
    </citation>
    <scope>NUCLEOTIDE SEQUENCE</scope>
</reference>
<organism evidence="1">
    <name type="scientific">marine metagenome</name>
    <dbReference type="NCBI Taxonomy" id="408172"/>
    <lineage>
        <taxon>unclassified sequences</taxon>
        <taxon>metagenomes</taxon>
        <taxon>ecological metagenomes</taxon>
    </lineage>
</organism>
<feature type="non-terminal residue" evidence="1">
    <location>
        <position position="59"/>
    </location>
</feature>
<sequence length="59" mass="6495">MVLCAVNPAGAQIQEGQVDARLIAFLTEPRVPEFGEIYDLTLRLRIAPEVVAFLPDTLL</sequence>
<dbReference type="EMBL" id="UINC01149219">
    <property type="protein sequence ID" value="SVD41551.1"/>
    <property type="molecule type" value="Genomic_DNA"/>
</dbReference>
<proteinExistence type="predicted"/>